<dbReference type="OrthoDB" id="7914675at2"/>
<evidence type="ECO:0000313" key="2">
    <source>
        <dbReference type="Proteomes" id="UP000291088"/>
    </source>
</evidence>
<comment type="caution">
    <text evidence="1">The sequence shown here is derived from an EMBL/GenBank/DDBJ whole genome shotgun (WGS) entry which is preliminary data.</text>
</comment>
<dbReference type="AlphaFoldDB" id="A0A4Q2SX02"/>
<reference evidence="1 2" key="1">
    <citation type="submission" date="2019-01" db="EMBL/GenBank/DDBJ databases">
        <authorList>
            <person name="Deng T."/>
        </authorList>
    </citation>
    <scope>NUCLEOTIDE SEQUENCE [LARGE SCALE GENOMIC DNA]</scope>
    <source>
        <strain evidence="1 2">F8825</strain>
    </source>
</reference>
<dbReference type="EMBL" id="SDVB01000249">
    <property type="protein sequence ID" value="RYC10686.1"/>
    <property type="molecule type" value="Genomic_DNA"/>
</dbReference>
<proteinExistence type="predicted"/>
<evidence type="ECO:0000313" key="1">
    <source>
        <dbReference type="EMBL" id="RYC10686.1"/>
    </source>
</evidence>
<name>A0A4Q2SX02_9HYPH</name>
<protein>
    <submittedName>
        <fullName evidence="1">Tungsten formylmethanofuran dehydrogenase</fullName>
    </submittedName>
</protein>
<organism evidence="1 2">
    <name type="scientific">Ciceribacter ferrooxidans</name>
    <dbReference type="NCBI Taxonomy" id="2509717"/>
    <lineage>
        <taxon>Bacteria</taxon>
        <taxon>Pseudomonadati</taxon>
        <taxon>Pseudomonadota</taxon>
        <taxon>Alphaproteobacteria</taxon>
        <taxon>Hyphomicrobiales</taxon>
        <taxon>Rhizobiaceae</taxon>
        <taxon>Ciceribacter</taxon>
    </lineage>
</organism>
<dbReference type="Proteomes" id="UP000291088">
    <property type="component" value="Unassembled WGS sequence"/>
</dbReference>
<keyword evidence="2" id="KW-1185">Reference proteome</keyword>
<dbReference type="RefSeq" id="WP_129332955.1">
    <property type="nucleotide sequence ID" value="NZ_SDVB01000249.1"/>
</dbReference>
<gene>
    <name evidence="1" type="ORF">EUU22_15845</name>
</gene>
<sequence length="325" mass="34686">MIALAERVGAAYDHVRGCELAEEAALFTDHGGFFTTPLETRRRADLIVLVGEIPAARHELLLSWHAARPDLVPSHKRRWFHISDARREDTASEIAAILKRVKASVVEAPGQLLAAVLASVRAGLGGRKSVGVVEGLDDLAAALGKAAFPVFVFSGRQQGIFTLAMLQGLVGDLNRSRRATSLFLPSDDRAWGLMLASVWMTGFPPRTGFGAGKPVYDPQLSDVTRMIAEREVDLHLWISDGEGDPPAHRRGLPLVAFVPGEGAVSGAAVTITVGRAGVDHDGVFYSSRIGTLMAVKASAPSHRPSVSGVLRELADALPEKEALPC</sequence>
<accession>A0A4Q2SX02</accession>